<evidence type="ECO:0000256" key="7">
    <source>
        <dbReference type="ARBA" id="ARBA00023136"/>
    </source>
</evidence>
<feature type="transmembrane region" description="Helical" evidence="8">
    <location>
        <begin position="337"/>
        <end position="354"/>
    </location>
</feature>
<dbReference type="InterPro" id="IPR038731">
    <property type="entry name" value="RgtA/B/C-like"/>
</dbReference>
<sequence length="494" mass="57147">MPLKRNQKAFLNFSQMKNTSVFFIFSFITFFIRFPFFFRDYIDRDESTFILLGQSWANGFLPYTQLWDLKPPLTFAFFAAIISVFGKSFIAIRFAGVLLVIITAYFTYKIALTIISKKASVLVGLFCIFLLSLFGSLQGVMSEHICIAFFVPALYILQTKKTAGYLFLAGLLMGATVMVKLNMAFPILFIGLFLLYESFFTKKNTNLIHVLLFGIGVVMLILVTILPYYLSDQTIVWWRSVVLAPLEYTEARRYSILKLAPIFVITGLFLFYAYKTKNLNFKNRTIQLLLVAILGVLFSFVKGGRINGHYLIQLHPMLLILAGIVIYNLTLQHKPKLPTYLVFLVLLIPAESYLEYANVINNKYKKGTFFNGEGFSAPQFIIENKLETKNILFFEYHIGYWNLDTLPPTTASTHPSNICRDELFSFFNNPRKNSIEELQYIMEELQPKTVVIRKNRRILDKKEIEENEYIDTYLAQHYKLFATVDNAEILQRLE</sequence>
<keyword evidence="3" id="KW-0328">Glycosyltransferase</keyword>
<evidence type="ECO:0000256" key="1">
    <source>
        <dbReference type="ARBA" id="ARBA00004651"/>
    </source>
</evidence>
<dbReference type="InterPro" id="IPR050297">
    <property type="entry name" value="LipidA_mod_glycosyltrf_83"/>
</dbReference>
<evidence type="ECO:0000256" key="5">
    <source>
        <dbReference type="ARBA" id="ARBA00022692"/>
    </source>
</evidence>
<gene>
    <name evidence="10" type="ORF">LCGC14_0068890</name>
</gene>
<evidence type="ECO:0000256" key="8">
    <source>
        <dbReference type="SAM" id="Phobius"/>
    </source>
</evidence>
<keyword evidence="7 8" id="KW-0472">Membrane</keyword>
<keyword evidence="5 8" id="KW-0812">Transmembrane</keyword>
<organism evidence="10">
    <name type="scientific">marine sediment metagenome</name>
    <dbReference type="NCBI Taxonomy" id="412755"/>
    <lineage>
        <taxon>unclassified sequences</taxon>
        <taxon>metagenomes</taxon>
        <taxon>ecological metagenomes</taxon>
    </lineage>
</organism>
<dbReference type="GO" id="GO:0005886">
    <property type="term" value="C:plasma membrane"/>
    <property type="evidence" value="ECO:0007669"/>
    <property type="project" value="UniProtKB-SubCell"/>
</dbReference>
<comment type="subcellular location">
    <subcellularLocation>
        <location evidence="1">Cell membrane</location>
        <topology evidence="1">Multi-pass membrane protein</topology>
    </subcellularLocation>
</comment>
<dbReference type="PANTHER" id="PTHR33908:SF11">
    <property type="entry name" value="MEMBRANE PROTEIN"/>
    <property type="match status" value="1"/>
</dbReference>
<dbReference type="GO" id="GO:0016763">
    <property type="term" value="F:pentosyltransferase activity"/>
    <property type="evidence" value="ECO:0007669"/>
    <property type="project" value="TreeGrafter"/>
</dbReference>
<feature type="transmembrane region" description="Helical" evidence="8">
    <location>
        <begin position="120"/>
        <end position="151"/>
    </location>
</feature>
<feature type="transmembrane region" description="Helical" evidence="8">
    <location>
        <begin position="208"/>
        <end position="230"/>
    </location>
</feature>
<feature type="transmembrane region" description="Helical" evidence="8">
    <location>
        <begin position="163"/>
        <end position="196"/>
    </location>
</feature>
<dbReference type="PANTHER" id="PTHR33908">
    <property type="entry name" value="MANNOSYLTRANSFERASE YKCB-RELATED"/>
    <property type="match status" value="1"/>
</dbReference>
<feature type="transmembrane region" description="Helical" evidence="8">
    <location>
        <begin position="75"/>
        <end position="108"/>
    </location>
</feature>
<dbReference type="AlphaFoldDB" id="A0A0F9Y1Z4"/>
<feature type="domain" description="Glycosyltransferase RgtA/B/C/D-like" evidence="9">
    <location>
        <begin position="70"/>
        <end position="223"/>
    </location>
</feature>
<evidence type="ECO:0000256" key="6">
    <source>
        <dbReference type="ARBA" id="ARBA00022989"/>
    </source>
</evidence>
<reference evidence="10" key="1">
    <citation type="journal article" date="2015" name="Nature">
        <title>Complex archaea that bridge the gap between prokaryotes and eukaryotes.</title>
        <authorList>
            <person name="Spang A."/>
            <person name="Saw J.H."/>
            <person name="Jorgensen S.L."/>
            <person name="Zaremba-Niedzwiedzka K."/>
            <person name="Martijn J."/>
            <person name="Lind A.E."/>
            <person name="van Eijk R."/>
            <person name="Schleper C."/>
            <person name="Guy L."/>
            <person name="Ettema T.J."/>
        </authorList>
    </citation>
    <scope>NUCLEOTIDE SEQUENCE</scope>
</reference>
<comment type="caution">
    <text evidence="10">The sequence shown here is derived from an EMBL/GenBank/DDBJ whole genome shotgun (WGS) entry which is preliminary data.</text>
</comment>
<evidence type="ECO:0000313" key="10">
    <source>
        <dbReference type="EMBL" id="KKO05877.1"/>
    </source>
</evidence>
<dbReference type="EMBL" id="LAZR01000017">
    <property type="protein sequence ID" value="KKO05877.1"/>
    <property type="molecule type" value="Genomic_DNA"/>
</dbReference>
<evidence type="ECO:0000256" key="2">
    <source>
        <dbReference type="ARBA" id="ARBA00022475"/>
    </source>
</evidence>
<name>A0A0F9Y1Z4_9ZZZZ</name>
<feature type="transmembrane region" description="Helical" evidence="8">
    <location>
        <begin position="310"/>
        <end position="330"/>
    </location>
</feature>
<accession>A0A0F9Y1Z4</accession>
<evidence type="ECO:0000259" key="9">
    <source>
        <dbReference type="Pfam" id="PF13231"/>
    </source>
</evidence>
<evidence type="ECO:0000256" key="4">
    <source>
        <dbReference type="ARBA" id="ARBA00022679"/>
    </source>
</evidence>
<keyword evidence="6 8" id="KW-1133">Transmembrane helix</keyword>
<feature type="transmembrane region" description="Helical" evidence="8">
    <location>
        <begin position="21"/>
        <end position="38"/>
    </location>
</feature>
<feature type="transmembrane region" description="Helical" evidence="8">
    <location>
        <begin position="255"/>
        <end position="274"/>
    </location>
</feature>
<keyword evidence="4" id="KW-0808">Transferase</keyword>
<proteinExistence type="predicted"/>
<keyword evidence="2" id="KW-1003">Cell membrane</keyword>
<dbReference type="GO" id="GO:0008610">
    <property type="term" value="P:lipid biosynthetic process"/>
    <property type="evidence" value="ECO:0007669"/>
    <property type="project" value="UniProtKB-ARBA"/>
</dbReference>
<protein>
    <recommendedName>
        <fullName evidence="9">Glycosyltransferase RgtA/B/C/D-like domain-containing protein</fullName>
    </recommendedName>
</protein>
<evidence type="ECO:0000256" key="3">
    <source>
        <dbReference type="ARBA" id="ARBA00022676"/>
    </source>
</evidence>
<feature type="transmembrane region" description="Helical" evidence="8">
    <location>
        <begin position="286"/>
        <end position="304"/>
    </location>
</feature>
<dbReference type="Pfam" id="PF13231">
    <property type="entry name" value="PMT_2"/>
    <property type="match status" value="1"/>
</dbReference>